<name>A0A9P6D2L5_PLEER</name>
<organism evidence="1 2">
    <name type="scientific">Pleurotus eryngii</name>
    <name type="common">Boletus of the steppes</name>
    <dbReference type="NCBI Taxonomy" id="5323"/>
    <lineage>
        <taxon>Eukaryota</taxon>
        <taxon>Fungi</taxon>
        <taxon>Dikarya</taxon>
        <taxon>Basidiomycota</taxon>
        <taxon>Agaricomycotina</taxon>
        <taxon>Agaricomycetes</taxon>
        <taxon>Agaricomycetidae</taxon>
        <taxon>Agaricales</taxon>
        <taxon>Pleurotineae</taxon>
        <taxon>Pleurotaceae</taxon>
        <taxon>Pleurotus</taxon>
    </lineage>
</organism>
<dbReference type="AlphaFoldDB" id="A0A9P6D2L5"/>
<dbReference type="Proteomes" id="UP000807025">
    <property type="component" value="Unassembled WGS sequence"/>
</dbReference>
<proteinExistence type="predicted"/>
<reference evidence="1" key="1">
    <citation type="submission" date="2020-11" db="EMBL/GenBank/DDBJ databases">
        <authorList>
            <consortium name="DOE Joint Genome Institute"/>
            <person name="Ahrendt S."/>
            <person name="Riley R."/>
            <person name="Andreopoulos W."/>
            <person name="Labutti K."/>
            <person name="Pangilinan J."/>
            <person name="Ruiz-Duenas F.J."/>
            <person name="Barrasa J.M."/>
            <person name="Sanchez-Garcia M."/>
            <person name="Camarero S."/>
            <person name="Miyauchi S."/>
            <person name="Serrano A."/>
            <person name="Linde D."/>
            <person name="Babiker R."/>
            <person name="Drula E."/>
            <person name="Ayuso-Fernandez I."/>
            <person name="Pacheco R."/>
            <person name="Padilla G."/>
            <person name="Ferreira P."/>
            <person name="Barriuso J."/>
            <person name="Kellner H."/>
            <person name="Castanera R."/>
            <person name="Alfaro M."/>
            <person name="Ramirez L."/>
            <person name="Pisabarro A.G."/>
            <person name="Kuo A."/>
            <person name="Tritt A."/>
            <person name="Lipzen A."/>
            <person name="He G."/>
            <person name="Yan M."/>
            <person name="Ng V."/>
            <person name="Cullen D."/>
            <person name="Martin F."/>
            <person name="Rosso M.-N."/>
            <person name="Henrissat B."/>
            <person name="Hibbett D."/>
            <person name="Martinez A.T."/>
            <person name="Grigoriev I.V."/>
        </authorList>
    </citation>
    <scope>NUCLEOTIDE SEQUENCE</scope>
    <source>
        <strain evidence="1">ATCC 90797</strain>
    </source>
</reference>
<protein>
    <submittedName>
        <fullName evidence="1">Uncharacterized protein</fullName>
    </submittedName>
</protein>
<evidence type="ECO:0000313" key="2">
    <source>
        <dbReference type="Proteomes" id="UP000807025"/>
    </source>
</evidence>
<sequence>MLTEITKTRSYLILSKSTQRVLAGLPATHTRYVSSSTLPPLSLSTIRLTCVLCSPSPRFYRLVSSSVSVSVHVPFALCLRPLRRVDWLVSSRRCTSFHYSAGLFLLAVRGPSNEISHCKSKRSRVGYIVAQSLPFQVVLDDICKSFLPFSVCVPCCCRSLARRAAVVQ</sequence>
<evidence type="ECO:0000313" key="1">
    <source>
        <dbReference type="EMBL" id="KAF9490131.1"/>
    </source>
</evidence>
<comment type="caution">
    <text evidence="1">The sequence shown here is derived from an EMBL/GenBank/DDBJ whole genome shotgun (WGS) entry which is preliminary data.</text>
</comment>
<gene>
    <name evidence="1" type="ORF">BDN71DRAFT_222421</name>
</gene>
<dbReference type="EMBL" id="MU154649">
    <property type="protein sequence ID" value="KAF9490131.1"/>
    <property type="molecule type" value="Genomic_DNA"/>
</dbReference>
<keyword evidence="2" id="KW-1185">Reference proteome</keyword>
<accession>A0A9P6D2L5</accession>